<protein>
    <submittedName>
        <fullName evidence="2">GNAT family N-acetyltransferase</fullName>
    </submittedName>
</protein>
<dbReference type="PANTHER" id="PTHR43792">
    <property type="entry name" value="GNAT FAMILY, PUTATIVE (AFU_ORTHOLOGUE AFUA_3G00765)-RELATED-RELATED"/>
    <property type="match status" value="1"/>
</dbReference>
<dbReference type="InterPro" id="IPR000182">
    <property type="entry name" value="GNAT_dom"/>
</dbReference>
<evidence type="ECO:0000313" key="2">
    <source>
        <dbReference type="EMBL" id="TVT43679.1"/>
    </source>
</evidence>
<dbReference type="GO" id="GO:0016747">
    <property type="term" value="F:acyltransferase activity, transferring groups other than amino-acyl groups"/>
    <property type="evidence" value="ECO:0007669"/>
    <property type="project" value="InterPro"/>
</dbReference>
<dbReference type="InterPro" id="IPR051531">
    <property type="entry name" value="N-acetyltransferase"/>
</dbReference>
<dbReference type="InterPro" id="IPR016181">
    <property type="entry name" value="Acyl_CoA_acyltransferase"/>
</dbReference>
<dbReference type="Pfam" id="PF13302">
    <property type="entry name" value="Acetyltransf_3"/>
    <property type="match status" value="1"/>
</dbReference>
<name>A0A558C4G8_9BACT</name>
<dbReference type="AlphaFoldDB" id="A0A558C4G8"/>
<gene>
    <name evidence="2" type="ORF">FNT36_06235</name>
</gene>
<dbReference type="PROSITE" id="PS51186">
    <property type="entry name" value="GNAT"/>
    <property type="match status" value="1"/>
</dbReference>
<evidence type="ECO:0000313" key="3">
    <source>
        <dbReference type="Proteomes" id="UP000317624"/>
    </source>
</evidence>
<organism evidence="2 3">
    <name type="scientific">Hymenobacter setariae</name>
    <dbReference type="NCBI Taxonomy" id="2594794"/>
    <lineage>
        <taxon>Bacteria</taxon>
        <taxon>Pseudomonadati</taxon>
        <taxon>Bacteroidota</taxon>
        <taxon>Cytophagia</taxon>
        <taxon>Cytophagales</taxon>
        <taxon>Hymenobacteraceae</taxon>
        <taxon>Hymenobacter</taxon>
    </lineage>
</organism>
<comment type="caution">
    <text evidence="2">The sequence shown here is derived from an EMBL/GenBank/DDBJ whole genome shotgun (WGS) entry which is preliminary data.</text>
</comment>
<dbReference type="Proteomes" id="UP000317624">
    <property type="component" value="Unassembled WGS sequence"/>
</dbReference>
<dbReference type="Gene3D" id="3.40.630.30">
    <property type="match status" value="1"/>
</dbReference>
<dbReference type="OrthoDB" id="3533156at2"/>
<proteinExistence type="predicted"/>
<dbReference type="SUPFAM" id="SSF55729">
    <property type="entry name" value="Acyl-CoA N-acyltransferases (Nat)"/>
    <property type="match status" value="1"/>
</dbReference>
<feature type="domain" description="N-acetyltransferase" evidence="1">
    <location>
        <begin position="11"/>
        <end position="174"/>
    </location>
</feature>
<dbReference type="RefSeq" id="WP_144845415.1">
    <property type="nucleotide sequence ID" value="NZ_VMRJ01000001.1"/>
</dbReference>
<dbReference type="PANTHER" id="PTHR43792:SF1">
    <property type="entry name" value="N-ACETYLTRANSFERASE DOMAIN-CONTAINING PROTEIN"/>
    <property type="match status" value="1"/>
</dbReference>
<keyword evidence="2" id="KW-0808">Transferase</keyword>
<dbReference type="EMBL" id="VMRJ01000001">
    <property type="protein sequence ID" value="TVT43679.1"/>
    <property type="molecule type" value="Genomic_DNA"/>
</dbReference>
<keyword evidence="3" id="KW-1185">Reference proteome</keyword>
<evidence type="ECO:0000259" key="1">
    <source>
        <dbReference type="PROSITE" id="PS51186"/>
    </source>
</evidence>
<reference evidence="2 3" key="1">
    <citation type="submission" date="2019-07" db="EMBL/GenBank/DDBJ databases">
        <title>Hymenobacter sp. straun FUR1 Genome sequencing and assembly.</title>
        <authorList>
            <person name="Chhetri G."/>
        </authorList>
    </citation>
    <scope>NUCLEOTIDE SEQUENCE [LARGE SCALE GENOMIC DNA]</scope>
    <source>
        <strain evidence="2 3">Fur1</strain>
    </source>
</reference>
<sequence>MEAPVIETERLRLRGYRASDFAPLLAMWQQPAFYQYLGGQPLPAPEVWSRLLRSAGLWPVCGFGYWAVEEKATGQFIGAVGFANFQRDITPALGEWPEAGWILAPHTHGKGYATEAVRATLVWGDAHFAQPRTVCLIDVANEPSLRVAARLGYHEYARTEYNGSPVVLLERFAK</sequence>
<accession>A0A558C4G8</accession>